<sequence>MPLKYIDGEDSQVKEIEGINKPPSEMELLKEENLQIMLAQAETFEMIQRLDIEKSLAIAELAELVLGGGQ</sequence>
<dbReference type="AlphaFoldDB" id="A0A5D4SST5"/>
<gene>
    <name evidence="1" type="ORF">FZD47_02535</name>
</gene>
<dbReference type="Proteomes" id="UP000323732">
    <property type="component" value="Unassembled WGS sequence"/>
</dbReference>
<accession>A0A5D4SST5</accession>
<name>A0A5D4SST5_9BACI</name>
<proteinExistence type="predicted"/>
<dbReference type="EMBL" id="VTES01000001">
    <property type="protein sequence ID" value="TYS66383.1"/>
    <property type="molecule type" value="Genomic_DNA"/>
</dbReference>
<organism evidence="1 2">
    <name type="scientific">Bacillus infantis</name>
    <dbReference type="NCBI Taxonomy" id="324767"/>
    <lineage>
        <taxon>Bacteria</taxon>
        <taxon>Bacillati</taxon>
        <taxon>Bacillota</taxon>
        <taxon>Bacilli</taxon>
        <taxon>Bacillales</taxon>
        <taxon>Bacillaceae</taxon>
        <taxon>Bacillus</taxon>
    </lineage>
</organism>
<evidence type="ECO:0000313" key="1">
    <source>
        <dbReference type="EMBL" id="TYS66383.1"/>
    </source>
</evidence>
<protein>
    <submittedName>
        <fullName evidence="1">Uncharacterized protein</fullName>
    </submittedName>
</protein>
<evidence type="ECO:0000313" key="2">
    <source>
        <dbReference type="Proteomes" id="UP000323732"/>
    </source>
</evidence>
<dbReference type="RefSeq" id="WP_148949085.1">
    <property type="nucleotide sequence ID" value="NZ_VTES01000001.1"/>
</dbReference>
<reference evidence="1 2" key="1">
    <citation type="submission" date="2019-08" db="EMBL/GenBank/DDBJ databases">
        <title>Bacillus genomes from the desert of Cuatro Cienegas, Coahuila.</title>
        <authorList>
            <person name="Olmedo-Alvarez G."/>
        </authorList>
    </citation>
    <scope>NUCLEOTIDE SEQUENCE [LARGE SCALE GENOMIC DNA]</scope>
    <source>
        <strain evidence="1 2">CH37_1T</strain>
    </source>
</reference>
<comment type="caution">
    <text evidence="1">The sequence shown here is derived from an EMBL/GenBank/DDBJ whole genome shotgun (WGS) entry which is preliminary data.</text>
</comment>